<name>A0A2I2KYK0_9ACTN</name>
<dbReference type="NCBIfam" id="NF005919">
    <property type="entry name" value="PRK07920.1"/>
    <property type="match status" value="1"/>
</dbReference>
<protein>
    <submittedName>
        <fullName evidence="7">Phosphatidylinositol mannoside acyltransferase</fullName>
        <ecNumber evidence="7">2.3.1.-</ecNumber>
    </submittedName>
</protein>
<gene>
    <name evidence="7" type="ORF">FRACA_520006</name>
</gene>
<dbReference type="EC" id="2.3.1.-" evidence="7"/>
<dbReference type="PANTHER" id="PTHR30606">
    <property type="entry name" value="LIPID A BIOSYNTHESIS LAUROYL ACYLTRANSFERASE"/>
    <property type="match status" value="1"/>
</dbReference>
<sequence length="297" mass="32365">MAVTAGRLVRGRPRAADLTDLAYAAGWRGVRALPEPLAAAAFRLGADLALRRDGRGVRRLRANLARVAPAGTDLDRLTRAAMRSYARYWLEVFRLRELGEDRIVGRMRLLDEHLLRQSHARGGGTILALPHMGNWEQAGAWLAATGIPFTTVAERLRPESLFERFVAFRTALGMEVIPLTGGESPPFDLLRERLRGGGTLCLLADRDLSRSGVPVEFFGATARMPGGPAALALATGATLLPVTLWFDRDGWSGRIHPAVPPSDVATMTQSLADAFAAGIAAHPADWHMLQRVWRDDP</sequence>
<organism evidence="7 8">
    <name type="scientific">Frankia canadensis</name>
    <dbReference type="NCBI Taxonomy" id="1836972"/>
    <lineage>
        <taxon>Bacteria</taxon>
        <taxon>Bacillati</taxon>
        <taxon>Actinomycetota</taxon>
        <taxon>Actinomycetes</taxon>
        <taxon>Frankiales</taxon>
        <taxon>Frankiaceae</taxon>
        <taxon>Frankia</taxon>
    </lineage>
</organism>
<evidence type="ECO:0000256" key="5">
    <source>
        <dbReference type="ARBA" id="ARBA00023136"/>
    </source>
</evidence>
<dbReference type="GO" id="GO:0009247">
    <property type="term" value="P:glycolipid biosynthetic process"/>
    <property type="evidence" value="ECO:0007669"/>
    <property type="project" value="UniProtKB-ARBA"/>
</dbReference>
<evidence type="ECO:0000256" key="3">
    <source>
        <dbReference type="ARBA" id="ARBA00022519"/>
    </source>
</evidence>
<dbReference type="CDD" id="cd07984">
    <property type="entry name" value="LPLAT_LABLAT-like"/>
    <property type="match status" value="1"/>
</dbReference>
<dbReference type="Pfam" id="PF03279">
    <property type="entry name" value="Lip_A_acyltrans"/>
    <property type="match status" value="1"/>
</dbReference>
<proteinExistence type="predicted"/>
<evidence type="ECO:0000256" key="4">
    <source>
        <dbReference type="ARBA" id="ARBA00022679"/>
    </source>
</evidence>
<keyword evidence="2" id="KW-1003">Cell membrane</keyword>
<reference evidence="7 8" key="1">
    <citation type="submission" date="2017-06" db="EMBL/GenBank/DDBJ databases">
        <authorList>
            <person name="Kim H.J."/>
            <person name="Triplett B.A."/>
        </authorList>
    </citation>
    <scope>NUCLEOTIDE SEQUENCE [LARGE SCALE GENOMIC DNA]</scope>
    <source>
        <strain evidence="7">FRACA_ARgP5</strain>
    </source>
</reference>
<keyword evidence="3" id="KW-0997">Cell inner membrane</keyword>
<dbReference type="GO" id="GO:0005886">
    <property type="term" value="C:plasma membrane"/>
    <property type="evidence" value="ECO:0007669"/>
    <property type="project" value="UniProtKB-SubCell"/>
</dbReference>
<evidence type="ECO:0000256" key="2">
    <source>
        <dbReference type="ARBA" id="ARBA00022475"/>
    </source>
</evidence>
<dbReference type="GO" id="GO:0016746">
    <property type="term" value="F:acyltransferase activity"/>
    <property type="evidence" value="ECO:0007669"/>
    <property type="project" value="UniProtKB-KW"/>
</dbReference>
<dbReference type="PANTHER" id="PTHR30606:SF10">
    <property type="entry name" value="PHOSPHATIDYLINOSITOL MANNOSIDE ACYLTRANSFERASE"/>
    <property type="match status" value="1"/>
</dbReference>
<dbReference type="OrthoDB" id="9803456at2"/>
<evidence type="ECO:0000313" key="7">
    <source>
        <dbReference type="EMBL" id="SNQ50741.1"/>
    </source>
</evidence>
<keyword evidence="8" id="KW-1185">Reference proteome</keyword>
<dbReference type="AlphaFoldDB" id="A0A2I2KYK0"/>
<comment type="subcellular location">
    <subcellularLocation>
        <location evidence="1">Cell inner membrane</location>
    </subcellularLocation>
</comment>
<evidence type="ECO:0000256" key="6">
    <source>
        <dbReference type="ARBA" id="ARBA00023315"/>
    </source>
</evidence>
<accession>A0A2I2KYK0</accession>
<dbReference type="InterPro" id="IPR004960">
    <property type="entry name" value="LipA_acyltrans"/>
</dbReference>
<dbReference type="Proteomes" id="UP000234331">
    <property type="component" value="Unassembled WGS sequence"/>
</dbReference>
<evidence type="ECO:0000313" key="8">
    <source>
        <dbReference type="Proteomes" id="UP000234331"/>
    </source>
</evidence>
<keyword evidence="4 7" id="KW-0808">Transferase</keyword>
<evidence type="ECO:0000256" key="1">
    <source>
        <dbReference type="ARBA" id="ARBA00004533"/>
    </source>
</evidence>
<keyword evidence="5" id="KW-0472">Membrane</keyword>
<dbReference type="EMBL" id="FZMO01000468">
    <property type="protein sequence ID" value="SNQ50741.1"/>
    <property type="molecule type" value="Genomic_DNA"/>
</dbReference>
<keyword evidence="6 7" id="KW-0012">Acyltransferase</keyword>